<evidence type="ECO:0000313" key="3">
    <source>
        <dbReference type="EMBL" id="MBC5627972.1"/>
    </source>
</evidence>
<dbReference type="EMBL" id="JACOOO010000004">
    <property type="protein sequence ID" value="MBC5627972.1"/>
    <property type="molecule type" value="Genomic_DNA"/>
</dbReference>
<gene>
    <name evidence="3" type="ORF">H8S20_03600</name>
</gene>
<sequence length="261" mass="27972">MNLKGKVALVTAATKGIGLASAQKLAENGAVVYIGARNEELANEVINDIESNGGIAKFVYFNAREAETYVSMIENIVENEGRIDILVNNYGGHDVKRDKTILDTDSEHYFETVISNLQSVYLTSQTAIKSMIKTGGGSIINISTIGSVNPDLSGIAYCTSKAAINSLTENIAAQCAQYNIRCNAVLPGFIATKAALENMSQEFLDTFLKQVPIKRPGKPEDIANAVAFFASDASSYLTGEILEVAGGFGKFTPMYGDFVGR</sequence>
<dbReference type="PANTHER" id="PTHR42879">
    <property type="entry name" value="3-OXOACYL-(ACYL-CARRIER-PROTEIN) REDUCTASE"/>
    <property type="match status" value="1"/>
</dbReference>
<dbReference type="CDD" id="cd05233">
    <property type="entry name" value="SDR_c"/>
    <property type="match status" value="1"/>
</dbReference>
<dbReference type="PRINTS" id="PR00081">
    <property type="entry name" value="GDHRDH"/>
</dbReference>
<name>A0ABR7D9T5_9CLOT</name>
<dbReference type="SUPFAM" id="SSF51735">
    <property type="entry name" value="NAD(P)-binding Rossmann-fold domains"/>
    <property type="match status" value="1"/>
</dbReference>
<accession>A0ABR7D9T5</accession>
<comment type="similarity">
    <text evidence="1">Belongs to the short-chain dehydrogenases/reductases (SDR) family.</text>
</comment>
<dbReference type="InterPro" id="IPR002347">
    <property type="entry name" value="SDR_fam"/>
</dbReference>
<evidence type="ECO:0000256" key="2">
    <source>
        <dbReference type="ARBA" id="ARBA00023221"/>
    </source>
</evidence>
<dbReference type="Proteomes" id="UP000596929">
    <property type="component" value="Unassembled WGS sequence"/>
</dbReference>
<comment type="caution">
    <text evidence="3">The sequence shown here is derived from an EMBL/GenBank/DDBJ whole genome shotgun (WGS) entry which is preliminary data.</text>
</comment>
<evidence type="ECO:0000256" key="1">
    <source>
        <dbReference type="ARBA" id="ARBA00006484"/>
    </source>
</evidence>
<keyword evidence="2" id="KW-0753">Steroid metabolism</keyword>
<organism evidence="3 4">
    <name type="scientific">Clostridium hominis</name>
    <dbReference type="NCBI Taxonomy" id="2763036"/>
    <lineage>
        <taxon>Bacteria</taxon>
        <taxon>Bacillati</taxon>
        <taxon>Bacillota</taxon>
        <taxon>Clostridia</taxon>
        <taxon>Eubacteriales</taxon>
        <taxon>Clostridiaceae</taxon>
        <taxon>Clostridium</taxon>
    </lineage>
</organism>
<keyword evidence="2" id="KW-0443">Lipid metabolism</keyword>
<evidence type="ECO:0000313" key="4">
    <source>
        <dbReference type="Proteomes" id="UP000596929"/>
    </source>
</evidence>
<dbReference type="PRINTS" id="PR00080">
    <property type="entry name" value="SDRFAMILY"/>
</dbReference>
<reference evidence="3 4" key="1">
    <citation type="submission" date="2020-08" db="EMBL/GenBank/DDBJ databases">
        <title>Genome public.</title>
        <authorList>
            <person name="Liu C."/>
            <person name="Sun Q."/>
        </authorList>
    </citation>
    <scope>NUCLEOTIDE SEQUENCE [LARGE SCALE GENOMIC DNA]</scope>
    <source>
        <strain evidence="3 4">NSJ-6</strain>
    </source>
</reference>
<dbReference type="Gene3D" id="3.40.50.720">
    <property type="entry name" value="NAD(P)-binding Rossmann-like Domain"/>
    <property type="match status" value="1"/>
</dbReference>
<dbReference type="InterPro" id="IPR050259">
    <property type="entry name" value="SDR"/>
</dbReference>
<protein>
    <submittedName>
        <fullName evidence="3">SDR family oxidoreductase</fullName>
    </submittedName>
</protein>
<dbReference type="RefSeq" id="WP_032119918.1">
    <property type="nucleotide sequence ID" value="NZ_JACOOO010000004.1"/>
</dbReference>
<proteinExistence type="inferred from homology"/>
<dbReference type="PANTHER" id="PTHR42879:SF2">
    <property type="entry name" value="3-OXOACYL-[ACYL-CARRIER-PROTEIN] REDUCTASE FABG"/>
    <property type="match status" value="1"/>
</dbReference>
<keyword evidence="4" id="KW-1185">Reference proteome</keyword>
<dbReference type="Pfam" id="PF13561">
    <property type="entry name" value="adh_short_C2"/>
    <property type="match status" value="1"/>
</dbReference>
<dbReference type="InterPro" id="IPR036291">
    <property type="entry name" value="NAD(P)-bd_dom_sf"/>
</dbReference>